<evidence type="ECO:0000313" key="14">
    <source>
        <dbReference type="EMBL" id="MBP2190505.1"/>
    </source>
</evidence>
<keyword evidence="15" id="KW-1185">Reference proteome</keyword>
<dbReference type="RefSeq" id="WP_209890727.1">
    <property type="nucleotide sequence ID" value="NZ_JAGGMR010000001.1"/>
</dbReference>
<evidence type="ECO:0000256" key="5">
    <source>
        <dbReference type="ARBA" id="ARBA00022827"/>
    </source>
</evidence>
<dbReference type="InterPro" id="IPR050741">
    <property type="entry name" value="Acyl-CoA_dehydrogenase"/>
</dbReference>
<comment type="pathway">
    <text evidence="2">Siderophore biosynthesis; mycobactin biosynthesis.</text>
</comment>
<accession>A0ABS4QH69</accession>
<dbReference type="Pfam" id="PF02771">
    <property type="entry name" value="Acyl-CoA_dh_N"/>
    <property type="match status" value="1"/>
</dbReference>
<dbReference type="InterPro" id="IPR046373">
    <property type="entry name" value="Acyl-CoA_Oxase/DH_mid-dom_sf"/>
</dbReference>
<dbReference type="Gene3D" id="1.20.140.10">
    <property type="entry name" value="Butyryl-CoA Dehydrogenase, subunit A, domain 3"/>
    <property type="match status" value="1"/>
</dbReference>
<dbReference type="Gene3D" id="1.10.540.10">
    <property type="entry name" value="Acyl-CoA dehydrogenase/oxidase, N-terminal domain"/>
    <property type="match status" value="1"/>
</dbReference>
<evidence type="ECO:0000256" key="6">
    <source>
        <dbReference type="ARBA" id="ARBA00023002"/>
    </source>
</evidence>
<reference evidence="14 15" key="1">
    <citation type="submission" date="2021-03" db="EMBL/GenBank/DDBJ databases">
        <title>Sequencing the genomes of 1000 actinobacteria strains.</title>
        <authorList>
            <person name="Klenk H.-P."/>
        </authorList>
    </citation>
    <scope>NUCLEOTIDE SEQUENCE [LARGE SCALE GENOMIC DNA]</scope>
    <source>
        <strain evidence="14 15">DSM 45516</strain>
    </source>
</reference>
<evidence type="ECO:0000256" key="1">
    <source>
        <dbReference type="ARBA" id="ARBA00001974"/>
    </source>
</evidence>
<dbReference type="InterPro" id="IPR009100">
    <property type="entry name" value="AcylCoA_DH/oxidase_NM_dom_sf"/>
</dbReference>
<dbReference type="SUPFAM" id="SSF47203">
    <property type="entry name" value="Acyl-CoA dehydrogenase C-terminal domain-like"/>
    <property type="match status" value="1"/>
</dbReference>
<dbReference type="Proteomes" id="UP001519325">
    <property type="component" value="Unassembled WGS sequence"/>
</dbReference>
<keyword evidence="4 10" id="KW-0285">Flavoprotein</keyword>
<dbReference type="GO" id="GO:0004466">
    <property type="term" value="F:long-chain fatty acyl-CoA dehydrogenase activity"/>
    <property type="evidence" value="ECO:0007669"/>
    <property type="project" value="UniProtKB-EC"/>
</dbReference>
<evidence type="ECO:0000256" key="10">
    <source>
        <dbReference type="RuleBase" id="RU362125"/>
    </source>
</evidence>
<comment type="caution">
    <text evidence="14">The sequence shown here is derived from an EMBL/GenBank/DDBJ whole genome shotgun (WGS) entry which is preliminary data.</text>
</comment>
<evidence type="ECO:0000256" key="8">
    <source>
        <dbReference type="ARBA" id="ARBA00040394"/>
    </source>
</evidence>
<evidence type="ECO:0000313" key="15">
    <source>
        <dbReference type="Proteomes" id="UP001519325"/>
    </source>
</evidence>
<comment type="similarity">
    <text evidence="3 10">Belongs to the acyl-CoA dehydrogenase family.</text>
</comment>
<organism evidence="14 15">
    <name type="scientific">Nocardia goodfellowii</name>
    <dbReference type="NCBI Taxonomy" id="882446"/>
    <lineage>
        <taxon>Bacteria</taxon>
        <taxon>Bacillati</taxon>
        <taxon>Actinomycetota</taxon>
        <taxon>Actinomycetes</taxon>
        <taxon>Mycobacteriales</taxon>
        <taxon>Nocardiaceae</taxon>
        <taxon>Nocardia</taxon>
    </lineage>
</organism>
<dbReference type="PANTHER" id="PTHR48083">
    <property type="entry name" value="MEDIUM-CHAIN SPECIFIC ACYL-COA DEHYDROGENASE, MITOCHONDRIAL-RELATED"/>
    <property type="match status" value="1"/>
</dbReference>
<dbReference type="Pfam" id="PF00441">
    <property type="entry name" value="Acyl-CoA_dh_1"/>
    <property type="match status" value="1"/>
</dbReference>
<evidence type="ECO:0000259" key="13">
    <source>
        <dbReference type="Pfam" id="PF02771"/>
    </source>
</evidence>
<gene>
    <name evidence="14" type="ORF">BJ987_003406</name>
</gene>
<dbReference type="SUPFAM" id="SSF56645">
    <property type="entry name" value="Acyl-CoA dehydrogenase NM domain-like"/>
    <property type="match status" value="1"/>
</dbReference>
<proteinExistence type="inferred from homology"/>
<evidence type="ECO:0000256" key="4">
    <source>
        <dbReference type="ARBA" id="ARBA00022630"/>
    </source>
</evidence>
<comment type="function">
    <text evidence="7">Catalyzes the dehydrogenation at the alpha-beta position of ACP-bound acyl chains. This results in the introduction of a double bond in the lipidic chain, which is further transferred to the epsilon-amino group of lysine residue in the mycobactin core by MbtK.</text>
</comment>
<dbReference type="Pfam" id="PF02770">
    <property type="entry name" value="Acyl-CoA_dh_M"/>
    <property type="match status" value="1"/>
</dbReference>
<dbReference type="PANTHER" id="PTHR48083:SF20">
    <property type="entry name" value="LONG-CHAIN SPECIFIC ACYL-COA DEHYDROGENASE, MITOCHONDRIAL"/>
    <property type="match status" value="1"/>
</dbReference>
<keyword evidence="5 10" id="KW-0274">FAD</keyword>
<dbReference type="InterPro" id="IPR013786">
    <property type="entry name" value="AcylCoA_DH/ox_N"/>
</dbReference>
<dbReference type="InterPro" id="IPR009075">
    <property type="entry name" value="AcylCo_DH/oxidase_C"/>
</dbReference>
<dbReference type="InterPro" id="IPR006089">
    <property type="entry name" value="Acyl-CoA_DH_CS"/>
</dbReference>
<evidence type="ECO:0000259" key="12">
    <source>
        <dbReference type="Pfam" id="PF02770"/>
    </source>
</evidence>
<keyword evidence="6 10" id="KW-0560">Oxidoreductase</keyword>
<dbReference type="InterPro" id="IPR006091">
    <property type="entry name" value="Acyl-CoA_Oxase/DH_mid-dom"/>
</dbReference>
<evidence type="ECO:0000256" key="7">
    <source>
        <dbReference type="ARBA" id="ARBA00037085"/>
    </source>
</evidence>
<dbReference type="InterPro" id="IPR037069">
    <property type="entry name" value="AcylCoA_DH/ox_N_sf"/>
</dbReference>
<evidence type="ECO:0000256" key="3">
    <source>
        <dbReference type="ARBA" id="ARBA00009347"/>
    </source>
</evidence>
<sequence length="380" mass="41811">MAHRSSWMNDDLDALADLARRFFDKECAPNEERWGRQQHVDREVWNRAGELGLLCLSIPEEYGGGGGDFRHEAVVAIEQVRALAPSLGNPVHSTIIAHYVNSYGTEEQKRAWLPKMASGEIVGAIGMTEPGTGSDLQNIKTKAVADGDDYLISGAKTFISNGLLADLVIVAAKTSEGKGADTVSLIAVETDRAGFRRGRNLRKIGQHGQDTCELFFDEVRVPKTNLLGGAEGLGFIQLMQQLPQERLILAVAAAATIETAVDLTLAYTKEREAFGKPILNFQNTQFTLAEADTVKTVGWAFLDDCLAKHVRGELDIPTAAKAKWWLTEQQCKVVDECLQLFGGYGYMEEYPISRLYTDSRIQKIYGGTNEIMKLIIGRGL</sequence>
<dbReference type="PROSITE" id="PS00073">
    <property type="entry name" value="ACYL_COA_DH_2"/>
    <property type="match status" value="1"/>
</dbReference>
<dbReference type="Gene3D" id="2.40.110.10">
    <property type="entry name" value="Butyryl-CoA Dehydrogenase, subunit A, domain 2"/>
    <property type="match status" value="1"/>
</dbReference>
<name>A0ABS4QH69_9NOCA</name>
<dbReference type="EMBL" id="JAGGMR010000001">
    <property type="protein sequence ID" value="MBP2190505.1"/>
    <property type="molecule type" value="Genomic_DNA"/>
</dbReference>
<evidence type="ECO:0000256" key="9">
    <source>
        <dbReference type="ARBA" id="ARBA00042660"/>
    </source>
</evidence>
<dbReference type="InterPro" id="IPR036250">
    <property type="entry name" value="AcylCo_DH-like_C"/>
</dbReference>
<evidence type="ECO:0000256" key="2">
    <source>
        <dbReference type="ARBA" id="ARBA00005102"/>
    </source>
</evidence>
<protein>
    <recommendedName>
        <fullName evidence="8">Acyl-[acyl-carrier-protein] dehydrogenase MbtN</fullName>
    </recommendedName>
    <alternativeName>
        <fullName evidence="9">Mycobactin synthase protein N</fullName>
    </alternativeName>
</protein>
<evidence type="ECO:0000259" key="11">
    <source>
        <dbReference type="Pfam" id="PF00441"/>
    </source>
</evidence>
<feature type="domain" description="Acyl-CoA dehydrogenase/oxidase C-terminal" evidence="11">
    <location>
        <begin position="234"/>
        <end position="380"/>
    </location>
</feature>
<feature type="domain" description="Acyl-CoA dehydrogenase/oxidase N-terminal" evidence="13">
    <location>
        <begin position="10"/>
        <end position="120"/>
    </location>
</feature>
<feature type="domain" description="Acyl-CoA oxidase/dehydrogenase middle" evidence="12">
    <location>
        <begin position="124"/>
        <end position="219"/>
    </location>
</feature>
<comment type="cofactor">
    <cofactor evidence="1 10">
        <name>FAD</name>
        <dbReference type="ChEBI" id="CHEBI:57692"/>
    </cofactor>
</comment>